<dbReference type="EMBL" id="BOQM01000060">
    <property type="protein sequence ID" value="GIM88096.1"/>
    <property type="molecule type" value="Genomic_DNA"/>
</dbReference>
<organism evidence="1 2">
    <name type="scientific">Salinispora arenicola</name>
    <dbReference type="NCBI Taxonomy" id="168697"/>
    <lineage>
        <taxon>Bacteria</taxon>
        <taxon>Bacillati</taxon>
        <taxon>Actinomycetota</taxon>
        <taxon>Actinomycetes</taxon>
        <taxon>Micromonosporales</taxon>
        <taxon>Micromonosporaceae</taxon>
        <taxon>Salinispora</taxon>
    </lineage>
</organism>
<proteinExistence type="predicted"/>
<evidence type="ECO:0000313" key="2">
    <source>
        <dbReference type="Proteomes" id="UP000677457"/>
    </source>
</evidence>
<keyword evidence="2" id="KW-1185">Reference proteome</keyword>
<sequence length="50" mass="5019">MAAAAADVVDVPATLAARARLLTAGGGRKTDATDAASVARVALHHHRLNS</sequence>
<name>A0ABQ4K1B8_SALAC</name>
<reference evidence="1 2" key="1">
    <citation type="submission" date="2021-03" db="EMBL/GenBank/DDBJ databases">
        <title>Whole genome shotgun sequence of Salinispora arenicola NBRC 105043.</title>
        <authorList>
            <person name="Komaki H."/>
            <person name="Tamura T."/>
        </authorList>
    </citation>
    <scope>NUCLEOTIDE SEQUENCE [LARGE SCALE GENOMIC DNA]</scope>
    <source>
        <strain evidence="1 2">NBRC 105043</strain>
    </source>
</reference>
<comment type="caution">
    <text evidence="1">The sequence shown here is derived from an EMBL/GenBank/DDBJ whole genome shotgun (WGS) entry which is preliminary data.</text>
</comment>
<accession>A0ABQ4K1B8</accession>
<gene>
    <name evidence="1" type="ORF">Sar04_48320</name>
</gene>
<protein>
    <recommendedName>
        <fullName evidence="3">Transposase IS111A/IS1328/IS1533 N-terminal domain-containing protein</fullName>
    </recommendedName>
</protein>
<evidence type="ECO:0008006" key="3">
    <source>
        <dbReference type="Google" id="ProtNLM"/>
    </source>
</evidence>
<evidence type="ECO:0000313" key="1">
    <source>
        <dbReference type="EMBL" id="GIM88096.1"/>
    </source>
</evidence>
<dbReference type="Proteomes" id="UP000677457">
    <property type="component" value="Unassembled WGS sequence"/>
</dbReference>